<dbReference type="PATRIC" id="fig|1134457.3.peg.4846"/>
<gene>
    <name evidence="2" type="ORF">O53_5229</name>
</gene>
<organism evidence="2">
    <name type="scientific">Microcystis aeruginosa TAIHU98</name>
    <dbReference type="NCBI Taxonomy" id="1134457"/>
    <lineage>
        <taxon>Bacteria</taxon>
        <taxon>Bacillati</taxon>
        <taxon>Cyanobacteriota</taxon>
        <taxon>Cyanophyceae</taxon>
        <taxon>Oscillatoriophycideae</taxon>
        <taxon>Chroococcales</taxon>
        <taxon>Microcystaceae</taxon>
        <taxon>Microcystis</taxon>
    </lineage>
</organism>
<accession>L7DZU5</accession>
<dbReference type="Proteomes" id="UP000010932">
    <property type="component" value="Unassembled WGS sequence"/>
</dbReference>
<dbReference type="AlphaFoldDB" id="L7DZU5"/>
<evidence type="ECO:0000313" key="2">
    <source>
        <dbReference type="EMBL" id="ELP52334.1"/>
    </source>
</evidence>
<comment type="caution">
    <text evidence="2">The sequence shown here is derived from an EMBL/GenBank/DDBJ whole genome shotgun (WGS) entry which is preliminary data.</text>
</comment>
<dbReference type="EMBL" id="ANKQ01000004">
    <property type="protein sequence ID" value="ELP52334.1"/>
    <property type="molecule type" value="Genomic_DNA"/>
</dbReference>
<protein>
    <submittedName>
        <fullName evidence="2">Uncharacterized protein</fullName>
    </submittedName>
</protein>
<evidence type="ECO:0000256" key="1">
    <source>
        <dbReference type="SAM" id="MobiDB-lite"/>
    </source>
</evidence>
<feature type="region of interest" description="Disordered" evidence="1">
    <location>
        <begin position="16"/>
        <end position="47"/>
    </location>
</feature>
<name>L7DZU5_MICAE</name>
<proteinExistence type="predicted"/>
<reference evidence="2" key="1">
    <citation type="journal article" date="2013" name="Genome Announc.">
        <title>Whole-Genome Sequence of Microcystis aeruginosa TAIHU98, a Nontoxic Bloom-Forming Strain Isolated from Taihu Lake, China.</title>
        <authorList>
            <person name="Yang C."/>
            <person name="Zhang W."/>
            <person name="Ren M."/>
            <person name="Song L."/>
            <person name="Li T."/>
            <person name="Zhao J."/>
        </authorList>
    </citation>
    <scope>NUCLEOTIDE SEQUENCE [LARGE SCALE GENOMIC DNA]</scope>
    <source>
        <strain evidence="2">TAIHU98</strain>
    </source>
</reference>
<sequence>MPVFYFNLRFQAAPAPKAPMASKPKSEEGSGTGVARGVKSILTLSTP</sequence>